<reference evidence="2" key="1">
    <citation type="journal article" date="2014" name="Int. J. Syst. Evol. Microbiol.">
        <title>Complete genome sequence of Corynebacterium casei LMG S-19264T (=DSM 44701T), isolated from a smear-ripened cheese.</title>
        <authorList>
            <consortium name="US DOE Joint Genome Institute (JGI-PGF)"/>
            <person name="Walter F."/>
            <person name="Albersmeier A."/>
            <person name="Kalinowski J."/>
            <person name="Ruckert C."/>
        </authorList>
    </citation>
    <scope>NUCLEOTIDE SEQUENCE</scope>
    <source>
        <strain evidence="2">KCTC 12368</strain>
    </source>
</reference>
<sequence length="177" mass="19857">MKKVSLILAICLLTAASVFAQEEQQVVLKKVSNYEVPKEVIDAVKRDFPASVVDQVKILPADGIEGWKVTDVKNNLTDNDVVNYYAIEFYGDGVSGEVLYNDKGEMVLYKKVINDEALPPSIRNYIGTNYEGWAFIKDKEVIKKTPNSKTDVYSVTIKNGSQKKTLHFNAMGKLMEK</sequence>
<protein>
    <recommendedName>
        <fullName evidence="4">Beta-lactamase-inhibitor-like, PepSY-like</fullName>
    </recommendedName>
</protein>
<reference evidence="2" key="2">
    <citation type="submission" date="2020-09" db="EMBL/GenBank/DDBJ databases">
        <authorList>
            <person name="Sun Q."/>
            <person name="Kim S."/>
        </authorList>
    </citation>
    <scope>NUCLEOTIDE SEQUENCE</scope>
    <source>
        <strain evidence="2">KCTC 12368</strain>
    </source>
</reference>
<dbReference type="RefSeq" id="WP_018475155.1">
    <property type="nucleotide sequence ID" value="NZ_BMWX01000001.1"/>
</dbReference>
<organism evidence="2 3">
    <name type="scientific">Echinicola pacifica</name>
    <dbReference type="NCBI Taxonomy" id="346377"/>
    <lineage>
        <taxon>Bacteria</taxon>
        <taxon>Pseudomonadati</taxon>
        <taxon>Bacteroidota</taxon>
        <taxon>Cytophagia</taxon>
        <taxon>Cytophagales</taxon>
        <taxon>Cyclobacteriaceae</taxon>
        <taxon>Echinicola</taxon>
    </lineage>
</organism>
<name>A0A918PIV2_9BACT</name>
<feature type="signal peptide" evidence="1">
    <location>
        <begin position="1"/>
        <end position="20"/>
    </location>
</feature>
<evidence type="ECO:0000313" key="2">
    <source>
        <dbReference type="EMBL" id="GGZ12632.1"/>
    </source>
</evidence>
<comment type="caution">
    <text evidence="2">The sequence shown here is derived from an EMBL/GenBank/DDBJ whole genome shotgun (WGS) entry which is preliminary data.</text>
</comment>
<proteinExistence type="predicted"/>
<feature type="chain" id="PRO_5037010858" description="Beta-lactamase-inhibitor-like, PepSY-like" evidence="1">
    <location>
        <begin position="21"/>
        <end position="177"/>
    </location>
</feature>
<accession>A0A918PIV2</accession>
<dbReference type="SUPFAM" id="SSF160574">
    <property type="entry name" value="BT0923-like"/>
    <property type="match status" value="1"/>
</dbReference>
<keyword evidence="1" id="KW-0732">Signal</keyword>
<evidence type="ECO:0000313" key="3">
    <source>
        <dbReference type="Proteomes" id="UP000619457"/>
    </source>
</evidence>
<dbReference type="Proteomes" id="UP000619457">
    <property type="component" value="Unassembled WGS sequence"/>
</dbReference>
<gene>
    <name evidence="2" type="ORF">GCM10007049_00400</name>
</gene>
<evidence type="ECO:0008006" key="4">
    <source>
        <dbReference type="Google" id="ProtNLM"/>
    </source>
</evidence>
<keyword evidence="3" id="KW-1185">Reference proteome</keyword>
<dbReference type="Gene3D" id="3.10.450.360">
    <property type="match status" value="1"/>
</dbReference>
<evidence type="ECO:0000256" key="1">
    <source>
        <dbReference type="SAM" id="SignalP"/>
    </source>
</evidence>
<dbReference type="AlphaFoldDB" id="A0A918PIV2"/>
<dbReference type="EMBL" id="BMWX01000001">
    <property type="protein sequence ID" value="GGZ12632.1"/>
    <property type="molecule type" value="Genomic_DNA"/>
</dbReference>